<proteinExistence type="inferred from homology"/>
<evidence type="ECO:0000256" key="5">
    <source>
        <dbReference type="ARBA" id="ARBA00022989"/>
    </source>
</evidence>
<dbReference type="EMBL" id="BJZR01000032">
    <property type="protein sequence ID" value="GEO92129.1"/>
    <property type="molecule type" value="Genomic_DNA"/>
</dbReference>
<evidence type="ECO:0000313" key="10">
    <source>
        <dbReference type="Proteomes" id="UP000057181"/>
    </source>
</evidence>
<evidence type="ECO:0000313" key="11">
    <source>
        <dbReference type="Proteomes" id="UP000321155"/>
    </source>
</evidence>
<evidence type="ECO:0000256" key="7">
    <source>
        <dbReference type="SAM" id="Phobius"/>
    </source>
</evidence>
<organism evidence="8 10">
    <name type="scientific">Kocuria flava</name>
    <dbReference type="NCBI Taxonomy" id="446860"/>
    <lineage>
        <taxon>Bacteria</taxon>
        <taxon>Bacillati</taxon>
        <taxon>Actinomycetota</taxon>
        <taxon>Actinomycetes</taxon>
        <taxon>Micrococcales</taxon>
        <taxon>Micrococcaceae</taxon>
        <taxon>Kocuria</taxon>
    </lineage>
</organism>
<dbReference type="Proteomes" id="UP000057181">
    <property type="component" value="Chromosome"/>
</dbReference>
<dbReference type="EMBL" id="CP013254">
    <property type="protein sequence ID" value="ALU39298.1"/>
    <property type="molecule type" value="Genomic_DNA"/>
</dbReference>
<dbReference type="STRING" id="446860.AS188_05510"/>
<protein>
    <submittedName>
        <fullName evidence="9">DUF350 domain-containing protein</fullName>
    </submittedName>
</protein>
<feature type="transmembrane region" description="Helical" evidence="7">
    <location>
        <begin position="75"/>
        <end position="100"/>
    </location>
</feature>
<keyword evidence="6 7" id="KW-0472">Membrane</keyword>
<reference evidence="9 11" key="2">
    <citation type="submission" date="2019-07" db="EMBL/GenBank/DDBJ databases">
        <title>Whole genome shotgun sequence of Kocuria flava NBRC 107626.</title>
        <authorList>
            <person name="Hosoyama A."/>
            <person name="Uohara A."/>
            <person name="Ohji S."/>
            <person name="Ichikawa N."/>
        </authorList>
    </citation>
    <scope>NUCLEOTIDE SEQUENCE [LARGE SCALE GENOMIC DNA]</scope>
    <source>
        <strain evidence="9 11">NBRC 107626</strain>
    </source>
</reference>
<dbReference type="OrthoDB" id="5191770at2"/>
<dbReference type="RefSeq" id="WP_058858009.1">
    <property type="nucleotide sequence ID" value="NZ_BJZR01000032.1"/>
</dbReference>
<reference evidence="8 10" key="1">
    <citation type="submission" date="2015-11" db="EMBL/GenBank/DDBJ databases">
        <title>Complete Genome Sequence of Kocuria flava strain HO-9041.</title>
        <authorList>
            <person name="Zhou M."/>
            <person name="Dai J."/>
        </authorList>
    </citation>
    <scope>NUCLEOTIDE SEQUENCE [LARGE SCALE GENOMIC DNA]</scope>
    <source>
        <strain evidence="8 10">HO-9041</strain>
    </source>
</reference>
<dbReference type="InterPro" id="IPR007140">
    <property type="entry name" value="DUF350"/>
</dbReference>
<evidence type="ECO:0000313" key="9">
    <source>
        <dbReference type="EMBL" id="GEO92129.1"/>
    </source>
</evidence>
<dbReference type="Pfam" id="PF03994">
    <property type="entry name" value="DUF350"/>
    <property type="match status" value="1"/>
</dbReference>
<evidence type="ECO:0000256" key="6">
    <source>
        <dbReference type="ARBA" id="ARBA00023136"/>
    </source>
</evidence>
<comment type="similarity">
    <text evidence="2">Belongs to the UPF0719 family.</text>
</comment>
<evidence type="ECO:0000256" key="4">
    <source>
        <dbReference type="ARBA" id="ARBA00022692"/>
    </source>
</evidence>
<name>A0A0U2XLS6_9MICC</name>
<keyword evidence="3" id="KW-1003">Cell membrane</keyword>
<dbReference type="GO" id="GO:0005886">
    <property type="term" value="C:plasma membrane"/>
    <property type="evidence" value="ECO:0007669"/>
    <property type="project" value="UniProtKB-SubCell"/>
</dbReference>
<dbReference type="Proteomes" id="UP000321155">
    <property type="component" value="Unassembled WGS sequence"/>
</dbReference>
<feature type="transmembrane region" description="Helical" evidence="7">
    <location>
        <begin position="120"/>
        <end position="139"/>
    </location>
</feature>
<keyword evidence="4 7" id="KW-0812">Transmembrane</keyword>
<evidence type="ECO:0000313" key="8">
    <source>
        <dbReference type="EMBL" id="ALU39298.1"/>
    </source>
</evidence>
<keyword evidence="11" id="KW-1185">Reference proteome</keyword>
<dbReference type="AlphaFoldDB" id="A0A0U2XLS6"/>
<comment type="subcellular location">
    <subcellularLocation>
        <location evidence="1">Cell membrane</location>
        <topology evidence="1">Multi-pass membrane protein</topology>
    </subcellularLocation>
</comment>
<feature type="transmembrane region" description="Helical" evidence="7">
    <location>
        <begin position="12"/>
        <end position="29"/>
    </location>
</feature>
<accession>A0A0U2XLS6</accession>
<sequence length="140" mass="14303">MDTVIYEVGAAAAYGLVGLALMALGYLVVDLLTPGKLHSLIWTDRNRGSVVVLSSSVLAVAVVVRQAILASEDGLAAGLVSTGLYGLVGLALMALSFLVLDALTPGRLGELVTDERLHPAVWVTAAVHLSVGLVVAAAIS</sequence>
<keyword evidence="5 7" id="KW-1133">Transmembrane helix</keyword>
<evidence type="ECO:0000256" key="1">
    <source>
        <dbReference type="ARBA" id="ARBA00004651"/>
    </source>
</evidence>
<gene>
    <name evidence="8" type="ORF">AS188_05510</name>
    <name evidence="9" type="ORF">KFL01_14350</name>
</gene>
<evidence type="ECO:0000256" key="2">
    <source>
        <dbReference type="ARBA" id="ARBA00005779"/>
    </source>
</evidence>
<dbReference type="KEGG" id="kfv:AS188_05510"/>
<feature type="transmembrane region" description="Helical" evidence="7">
    <location>
        <begin position="49"/>
        <end position="68"/>
    </location>
</feature>
<evidence type="ECO:0000256" key="3">
    <source>
        <dbReference type="ARBA" id="ARBA00022475"/>
    </source>
</evidence>